<dbReference type="PANTHER" id="PTHR14187:SF5">
    <property type="entry name" value="HEAT SHOCK 70 KDA PROTEIN 12A"/>
    <property type="match status" value="1"/>
</dbReference>
<dbReference type="PANTHER" id="PTHR14187">
    <property type="entry name" value="ALPHA KINASE/ELONGATION FACTOR 2 KINASE"/>
    <property type="match status" value="1"/>
</dbReference>
<dbReference type="Gene3D" id="3.30.420.40">
    <property type="match status" value="1"/>
</dbReference>
<evidence type="ECO:0000313" key="5">
    <source>
        <dbReference type="Proteomes" id="UP001195483"/>
    </source>
</evidence>
<comment type="similarity">
    <text evidence="1">Belongs to the heat shock protein 70 family.</text>
</comment>
<dbReference type="EMBL" id="JAEAOA010002337">
    <property type="protein sequence ID" value="KAK3611854.1"/>
    <property type="molecule type" value="Genomic_DNA"/>
</dbReference>
<dbReference type="InterPro" id="IPR043129">
    <property type="entry name" value="ATPase_NBD"/>
</dbReference>
<dbReference type="Proteomes" id="UP001195483">
    <property type="component" value="Unassembled WGS sequence"/>
</dbReference>
<evidence type="ECO:0000256" key="2">
    <source>
        <dbReference type="ARBA" id="ARBA00022741"/>
    </source>
</evidence>
<evidence type="ECO:0000256" key="1">
    <source>
        <dbReference type="ARBA" id="ARBA00007381"/>
    </source>
</evidence>
<organism evidence="4 5">
    <name type="scientific">Potamilus streckersoni</name>
    <dbReference type="NCBI Taxonomy" id="2493646"/>
    <lineage>
        <taxon>Eukaryota</taxon>
        <taxon>Metazoa</taxon>
        <taxon>Spiralia</taxon>
        <taxon>Lophotrochozoa</taxon>
        <taxon>Mollusca</taxon>
        <taxon>Bivalvia</taxon>
        <taxon>Autobranchia</taxon>
        <taxon>Heteroconchia</taxon>
        <taxon>Palaeoheterodonta</taxon>
        <taxon>Unionida</taxon>
        <taxon>Unionoidea</taxon>
        <taxon>Unionidae</taxon>
        <taxon>Ambleminae</taxon>
        <taxon>Lampsilini</taxon>
        <taxon>Potamilus</taxon>
    </lineage>
</organism>
<dbReference type="AlphaFoldDB" id="A0AAE0TKX6"/>
<comment type="caution">
    <text evidence="4">The sequence shown here is derived from an EMBL/GenBank/DDBJ whole genome shotgun (WGS) entry which is preliminary data.</text>
</comment>
<dbReference type="GO" id="GO:0140662">
    <property type="term" value="F:ATP-dependent protein folding chaperone"/>
    <property type="evidence" value="ECO:0007669"/>
    <property type="project" value="InterPro"/>
</dbReference>
<name>A0AAE0TKX6_9BIVA</name>
<gene>
    <name evidence="4" type="ORF">CHS0354_040526</name>
</gene>
<dbReference type="Pfam" id="PF00012">
    <property type="entry name" value="HSP70"/>
    <property type="match status" value="1"/>
</dbReference>
<keyword evidence="3" id="KW-0067">ATP-binding</keyword>
<dbReference type="SUPFAM" id="SSF53067">
    <property type="entry name" value="Actin-like ATPase domain"/>
    <property type="match status" value="2"/>
</dbReference>
<dbReference type="InterPro" id="IPR013126">
    <property type="entry name" value="Hsp_70_fam"/>
</dbReference>
<dbReference type="CDD" id="cd10229">
    <property type="entry name" value="ASKHA_NBD_HSP70_HSPA12"/>
    <property type="match status" value="1"/>
</dbReference>
<sequence length="708" mass="80293">MSFLSHPLVVAIDFGTTYSGWAYSTKEEFKNSPLKIHTRHWQSGNHVSDKAPTTILFQPDGITVEAFGYDAESKYAELAQEEEHTNWFYFKRFKMKIYENEELSIYTMLQDERNKSLPALTVFSAAIRYLKDDLLNNLNKTMKGAIRAEDILWILTVPAIWDDRAKEFMRQASSFAGIHDNNLLLALEPEAASLCCRLLPVQTMYGADCAAILATFKTGSRYMILDAGGGTIDITIHEVTSNGHLKELCAANGGAWGGTSIDRSFEHFLFGLLGPDVLQCFKNDYADDYLEFFRTFETKKRDKMTNIVVLRIPASLGETFEKKKYITLSAFLSSLKFGGTIKDWFKDQVLNVYLVTGSHKTTLACSSVYEKMFREEMEFQLEKNPRVYFRQFLEELVGVLVYDKFCVEQPDDHQRLVESFQMQVELKSISRAFGVQLSLPDSLIQLYTKLTGKDFNSKLSLQEHLGPASLIKDKMKLKSSVWVSFFNYSVRNIVDHISQLLEKGGFVNLESIVMVGGFSECQLLQDAIRSKFPTIKVIIPADAGLAVLKGAVIFGHDSSLICQRICKRTYGVEMIARFIEGRHPPSKKVIIEGDELCKAVFDKHVEIGQTVTLNERTTLRNYRAAKEEDSYITFTVYASTSKYPEFVDDTSCTKLGTVEIPIMDRSVPLADRCFTFNFIFGNTELKLEAKENRTGQTLEAKIDLLGQH</sequence>
<dbReference type="GO" id="GO:0005524">
    <property type="term" value="F:ATP binding"/>
    <property type="evidence" value="ECO:0007669"/>
    <property type="project" value="UniProtKB-KW"/>
</dbReference>
<reference evidence="4" key="2">
    <citation type="journal article" date="2021" name="Genome Biol. Evol.">
        <title>Developing a high-quality reference genome for a parasitic bivalve with doubly uniparental inheritance (Bivalvia: Unionida).</title>
        <authorList>
            <person name="Smith C.H."/>
        </authorList>
    </citation>
    <scope>NUCLEOTIDE SEQUENCE</scope>
    <source>
        <strain evidence="4">CHS0354</strain>
        <tissue evidence="4">Mantle</tissue>
    </source>
</reference>
<protein>
    <submittedName>
        <fullName evidence="4">Uncharacterized protein</fullName>
    </submittedName>
</protein>
<reference evidence="4" key="3">
    <citation type="submission" date="2023-05" db="EMBL/GenBank/DDBJ databases">
        <authorList>
            <person name="Smith C.H."/>
        </authorList>
    </citation>
    <scope>NUCLEOTIDE SEQUENCE</scope>
    <source>
        <strain evidence="4">CHS0354</strain>
        <tissue evidence="4">Mantle</tissue>
    </source>
</reference>
<proteinExistence type="inferred from homology"/>
<accession>A0AAE0TKX6</accession>
<reference evidence="4" key="1">
    <citation type="journal article" date="2021" name="Genome Biol. Evol.">
        <title>A High-Quality Reference Genome for a Parasitic Bivalve with Doubly Uniparental Inheritance (Bivalvia: Unionida).</title>
        <authorList>
            <person name="Smith C.H."/>
        </authorList>
    </citation>
    <scope>NUCLEOTIDE SEQUENCE</scope>
    <source>
        <strain evidence="4">CHS0354</strain>
    </source>
</reference>
<keyword evidence="2" id="KW-0547">Nucleotide-binding</keyword>
<evidence type="ECO:0000256" key="3">
    <source>
        <dbReference type="ARBA" id="ARBA00022840"/>
    </source>
</evidence>
<evidence type="ECO:0000313" key="4">
    <source>
        <dbReference type="EMBL" id="KAK3611854.1"/>
    </source>
</evidence>
<keyword evidence="5" id="KW-1185">Reference proteome</keyword>